<evidence type="ECO:0000256" key="2">
    <source>
        <dbReference type="PROSITE-ProRule" id="PRU00023"/>
    </source>
</evidence>
<dbReference type="Gene3D" id="3.40.50.300">
    <property type="entry name" value="P-loop containing nucleotide triphosphate hydrolases"/>
    <property type="match status" value="1"/>
</dbReference>
<dbReference type="PROSITE" id="PS50088">
    <property type="entry name" value="ANK_REPEAT"/>
    <property type="match status" value="6"/>
</dbReference>
<keyword evidence="1" id="KW-0677">Repeat</keyword>
<dbReference type="InterPro" id="IPR056884">
    <property type="entry name" value="NPHP3-like_N"/>
</dbReference>
<feature type="repeat" description="ANK" evidence="2">
    <location>
        <begin position="805"/>
        <end position="837"/>
    </location>
</feature>
<proteinExistence type="predicted"/>
<dbReference type="SMART" id="SM00248">
    <property type="entry name" value="ANK"/>
    <property type="match status" value="7"/>
</dbReference>
<dbReference type="PANTHER" id="PTHR10039:SF16">
    <property type="entry name" value="GPI INOSITOL-DEACYLASE"/>
    <property type="match status" value="1"/>
</dbReference>
<dbReference type="EMBL" id="JAGHQL010000268">
    <property type="protein sequence ID" value="KAH0534139.1"/>
    <property type="molecule type" value="Genomic_DNA"/>
</dbReference>
<dbReference type="Pfam" id="PF12796">
    <property type="entry name" value="Ank_2"/>
    <property type="match status" value="2"/>
</dbReference>
<reference evidence="4" key="1">
    <citation type="submission" date="2021-03" db="EMBL/GenBank/DDBJ databases">
        <title>Comparative genomics and phylogenomic investigation of the class Geoglossomycetes provide insights into ecological specialization and systematics.</title>
        <authorList>
            <person name="Melie T."/>
            <person name="Pirro S."/>
            <person name="Miller A.N."/>
            <person name="Quandt A."/>
        </authorList>
    </citation>
    <scope>NUCLEOTIDE SEQUENCE</scope>
    <source>
        <strain evidence="4">GBOQ0MN5Z8</strain>
    </source>
</reference>
<evidence type="ECO:0000313" key="4">
    <source>
        <dbReference type="EMBL" id="KAH0534139.1"/>
    </source>
</evidence>
<dbReference type="InterPro" id="IPR036770">
    <property type="entry name" value="Ankyrin_rpt-contain_sf"/>
</dbReference>
<feature type="repeat" description="ANK" evidence="2">
    <location>
        <begin position="840"/>
        <end position="869"/>
    </location>
</feature>
<feature type="domain" description="Nephrocystin 3-like N-terminal" evidence="3">
    <location>
        <begin position="194"/>
        <end position="360"/>
    </location>
</feature>
<accession>A0A9P8HUC3</accession>
<feature type="repeat" description="ANK" evidence="2">
    <location>
        <begin position="775"/>
        <end position="804"/>
    </location>
</feature>
<feature type="repeat" description="ANK" evidence="2">
    <location>
        <begin position="674"/>
        <end position="706"/>
    </location>
</feature>
<keyword evidence="2" id="KW-0040">ANK repeat</keyword>
<gene>
    <name evidence="4" type="ORF">FGG08_007265</name>
</gene>
<comment type="caution">
    <text evidence="4">The sequence shown here is derived from an EMBL/GenBank/DDBJ whole genome shotgun (WGS) entry which is preliminary data.</text>
</comment>
<dbReference type="Gene3D" id="1.25.40.20">
    <property type="entry name" value="Ankyrin repeat-containing domain"/>
    <property type="match status" value="1"/>
</dbReference>
<dbReference type="AlphaFoldDB" id="A0A9P8HUC3"/>
<dbReference type="PANTHER" id="PTHR10039">
    <property type="entry name" value="AMELOGENIN"/>
    <property type="match status" value="1"/>
</dbReference>
<dbReference type="SUPFAM" id="SSF48403">
    <property type="entry name" value="Ankyrin repeat"/>
    <property type="match status" value="1"/>
</dbReference>
<feature type="repeat" description="ANK" evidence="2">
    <location>
        <begin position="710"/>
        <end position="739"/>
    </location>
</feature>
<dbReference type="OrthoDB" id="1577640at2759"/>
<keyword evidence="5" id="KW-1185">Reference proteome</keyword>
<dbReference type="Proteomes" id="UP000698800">
    <property type="component" value="Unassembled WGS sequence"/>
</dbReference>
<dbReference type="InterPro" id="IPR002110">
    <property type="entry name" value="Ankyrin_rpt"/>
</dbReference>
<protein>
    <recommendedName>
        <fullName evidence="3">Nephrocystin 3-like N-terminal domain-containing protein</fullName>
    </recommendedName>
</protein>
<evidence type="ECO:0000256" key="1">
    <source>
        <dbReference type="ARBA" id="ARBA00022737"/>
    </source>
</evidence>
<evidence type="ECO:0000259" key="3">
    <source>
        <dbReference type="Pfam" id="PF24883"/>
    </source>
</evidence>
<dbReference type="Pfam" id="PF24883">
    <property type="entry name" value="NPHP3_N"/>
    <property type="match status" value="1"/>
</dbReference>
<name>A0A9P8HUC3_9PEZI</name>
<dbReference type="PROSITE" id="PS50297">
    <property type="entry name" value="ANK_REP_REGION"/>
    <property type="match status" value="6"/>
</dbReference>
<organism evidence="4 5">
    <name type="scientific">Glutinoglossum americanum</name>
    <dbReference type="NCBI Taxonomy" id="1670608"/>
    <lineage>
        <taxon>Eukaryota</taxon>
        <taxon>Fungi</taxon>
        <taxon>Dikarya</taxon>
        <taxon>Ascomycota</taxon>
        <taxon>Pezizomycotina</taxon>
        <taxon>Geoglossomycetes</taxon>
        <taxon>Geoglossales</taxon>
        <taxon>Geoglossaceae</taxon>
        <taxon>Glutinoglossum</taxon>
    </lineage>
</organism>
<feature type="repeat" description="ANK" evidence="2">
    <location>
        <begin position="870"/>
        <end position="901"/>
    </location>
</feature>
<sequence>MDGLSVAASVVAVIQLATKVGSACQQYYFCAKGARREIQRIVDGVASLTDILDNLKDLVESPGGARLAASGLLTEADGPLQKCYSKLTAIQNKLDAPPGGKWKTLGKSLVWPFQEKEVSKIIAGIEKHKQDLGLALAVDNTAIALTTGDSVAELRNAVALAQLDVKRNAILSWLTCTDPSKNQIAARQKHEPSTGGWLMKRSEFERWKTAPNSLLWLHGKGMLTGEDISSTIIDYIQFRCEQEPGSAIAYFYFDFNDTGKQDARSFVSSILVQLCRQRVDTPDTLQDLYKRCQNGHQRPAMGGLLAALSTTLTVFTHVYLILDALDECPRTDGERGRLLKLISDIRSWSNACVHMLATSRREIDIEEAMEILLVEAPICIEEAAVSDDIRTHINSRLMGVRFNLWPIKIKEEVESVLSEQAGGMFRWVVCQLDVLQNYSQPSKIRKALKSLPKTLDATYDRMLLGIAEDCQDQALTALKWLAFSARPLLITELAEAVVVNPEEDPSFDSEDRLFAPLEILRFLPGLVTMSSPGGDEGDKEDRGENGKEIRLAHFSVKEYLISQRICNGPAQEYSITEITANLSIAEMCLLYILQACDSDSPVERILQEYPLLGYAAQYWPQHVRVVDQAPPASLDRLGMELLWSQTICFLNWVLIYNPDRKGWGGPDYAMEVRDIASPLYYASVLGLDKLVRLLLDRGAEVNAEGGLYGNALQAALANGHEKIAQLLLGRGADVNAQGGKYGAALQAASRYGSKVARVLLDRGANTNARGGVYGTALRAASCHGHEEVAQLLLDRGADVNAWSGRYGTALQMASGQDQEEVVQLLLDRGADVNIHNGLGTPLYTASCCGYEKVVQLLLDRGADPNTRDAWHRTALQTALDNGHKKIAKLLLDQGADPEIDK</sequence>
<evidence type="ECO:0000313" key="5">
    <source>
        <dbReference type="Proteomes" id="UP000698800"/>
    </source>
</evidence>
<dbReference type="InterPro" id="IPR027417">
    <property type="entry name" value="P-loop_NTPase"/>
</dbReference>